<dbReference type="Proteomes" id="UP001057452">
    <property type="component" value="Chromosome 20"/>
</dbReference>
<comment type="caution">
    <text evidence="1">The sequence shown here is derived from an EMBL/GenBank/DDBJ whole genome shotgun (WGS) entry which is preliminary data.</text>
</comment>
<organism evidence="1 2">
    <name type="scientific">Chaenocephalus aceratus</name>
    <name type="common">Blackfin icefish</name>
    <name type="synonym">Chaenichthys aceratus</name>
    <dbReference type="NCBI Taxonomy" id="36190"/>
    <lineage>
        <taxon>Eukaryota</taxon>
        <taxon>Metazoa</taxon>
        <taxon>Chordata</taxon>
        <taxon>Craniata</taxon>
        <taxon>Vertebrata</taxon>
        <taxon>Euteleostomi</taxon>
        <taxon>Actinopterygii</taxon>
        <taxon>Neopterygii</taxon>
        <taxon>Teleostei</taxon>
        <taxon>Neoteleostei</taxon>
        <taxon>Acanthomorphata</taxon>
        <taxon>Eupercaria</taxon>
        <taxon>Perciformes</taxon>
        <taxon>Notothenioidei</taxon>
        <taxon>Channichthyidae</taxon>
        <taxon>Chaenocephalus</taxon>
    </lineage>
</organism>
<reference evidence="1" key="1">
    <citation type="submission" date="2022-05" db="EMBL/GenBank/DDBJ databases">
        <title>Chromosome-level genome of Chaenocephalus aceratus.</title>
        <authorList>
            <person name="Park H."/>
        </authorList>
    </citation>
    <scope>NUCLEOTIDE SEQUENCE</scope>
    <source>
        <strain evidence="1">KU_202001</strain>
    </source>
</reference>
<sequence>SYSYKDLNNESDGQDQPPLHMSITAQMAVCWTAGSAGLLYKAQKITSTGKTETEILKKKKRKSEKTVISIGCKGEVSLKIYGFK</sequence>
<evidence type="ECO:0000313" key="2">
    <source>
        <dbReference type="Proteomes" id="UP001057452"/>
    </source>
</evidence>
<feature type="non-terminal residue" evidence="1">
    <location>
        <position position="84"/>
    </location>
</feature>
<name>A0ACB9W2W0_CHAAC</name>
<dbReference type="EMBL" id="CM043804">
    <property type="protein sequence ID" value="KAI4806876.1"/>
    <property type="molecule type" value="Genomic_DNA"/>
</dbReference>
<feature type="non-terminal residue" evidence="1">
    <location>
        <position position="1"/>
    </location>
</feature>
<gene>
    <name evidence="1" type="ORF">KUCAC02_017669</name>
</gene>
<keyword evidence="2" id="KW-1185">Reference proteome</keyword>
<proteinExistence type="predicted"/>
<protein>
    <submittedName>
        <fullName evidence="1">Uncharacterized protein</fullName>
    </submittedName>
</protein>
<accession>A0ACB9W2W0</accession>
<evidence type="ECO:0000313" key="1">
    <source>
        <dbReference type="EMBL" id="KAI4806876.1"/>
    </source>
</evidence>